<dbReference type="AntiFam" id="ANF00011">
    <property type="entry name" value="tRNA translation"/>
</dbReference>
<dbReference type="EMBL" id="CCXZ01000187">
    <property type="protein sequence ID" value="CEG18785.1"/>
    <property type="molecule type" value="Genomic_DNA"/>
</dbReference>
<evidence type="ECO:0000313" key="3">
    <source>
        <dbReference type="Proteomes" id="UP000052230"/>
    </source>
</evidence>
<dbReference type="AlphaFoldDB" id="A0A0U5BYF7"/>
<feature type="region of interest" description="Disordered" evidence="1">
    <location>
        <begin position="1"/>
        <end position="175"/>
    </location>
</feature>
<evidence type="ECO:0000313" key="2">
    <source>
        <dbReference type="EMBL" id="CEG18785.1"/>
    </source>
</evidence>
<proteinExistence type="predicted"/>
<sequence>MGHPIAPVRRHRPPECRGRSRTAHPRPPRTRGHVDRARAGTRRHRHPGPLFPVDGGLSGRGRSAAGRTPGAQRLRAAPGRPAAARPAPAHRPGPYPRPRRCAQPLRNPGQPGTLPHDFCRAGIARQTRGGRQRRCRQRAAPGPRHHRGRIGRPTERRCSTYRHRQGRAGTALGRPPGLMLHLASRDQHRAMYVTWCEPLEAATKTMRAAFRRAWVARSERSATHTPAHTTLNTLPSVGTDGGKQRAIVLGNELMQIPHRIACSGCSNVDRDCHVCMDRRWCRHPDSNWGPTAYKAVALPTELCRRRQARCAPVRILAQRGAI</sequence>
<protein>
    <submittedName>
        <fullName evidence="2">Uncharacterized protein</fullName>
    </submittedName>
</protein>
<accession>A0A0U5BYF7</accession>
<feature type="compositionally biased region" description="Basic residues" evidence="1">
    <location>
        <begin position="128"/>
        <end position="150"/>
    </location>
</feature>
<comment type="caution">
    <text evidence="2">The sequence shown here is derived from an EMBL/GenBank/DDBJ whole genome shotgun (WGS) entry which is preliminary data.</text>
</comment>
<organism evidence="2 3">
    <name type="scientific">Xanthomonas citri pv. citri</name>
    <dbReference type="NCBI Taxonomy" id="611301"/>
    <lineage>
        <taxon>Bacteria</taxon>
        <taxon>Pseudomonadati</taxon>
        <taxon>Pseudomonadota</taxon>
        <taxon>Gammaproteobacteria</taxon>
        <taxon>Lysobacterales</taxon>
        <taxon>Lysobacteraceae</taxon>
        <taxon>Xanthomonas</taxon>
    </lineage>
</organism>
<keyword evidence="3" id="KW-1185">Reference proteome</keyword>
<gene>
    <name evidence="2" type="ORF">XAC3562_890107</name>
</gene>
<reference evidence="2 3" key="1">
    <citation type="submission" date="2014-09" db="EMBL/GenBank/DDBJ databases">
        <authorList>
            <person name="Regsiter A."/>
        </authorList>
    </citation>
    <scope>NUCLEOTIDE SEQUENCE [LARGE SCALE GENOMIC DNA]</scope>
</reference>
<feature type="compositionally biased region" description="Basic residues" evidence="1">
    <location>
        <begin position="19"/>
        <end position="31"/>
    </location>
</feature>
<name>A0A0U5BYF7_XANCI</name>
<dbReference type="Proteomes" id="UP000052230">
    <property type="component" value="Unassembled WGS sequence"/>
</dbReference>
<feature type="compositionally biased region" description="Low complexity" evidence="1">
    <location>
        <begin position="60"/>
        <end position="88"/>
    </location>
</feature>
<evidence type="ECO:0000256" key="1">
    <source>
        <dbReference type="SAM" id="MobiDB-lite"/>
    </source>
</evidence>